<dbReference type="Proteomes" id="UP001596500">
    <property type="component" value="Unassembled WGS sequence"/>
</dbReference>
<evidence type="ECO:0000259" key="1">
    <source>
        <dbReference type="Pfam" id="PF10057"/>
    </source>
</evidence>
<comment type="caution">
    <text evidence="2">The sequence shown here is derived from an EMBL/GenBank/DDBJ whole genome shotgun (WGS) entry which is preliminary data.</text>
</comment>
<feature type="domain" description="Na+-translocating membrane potential-generating system MpsC" evidence="1">
    <location>
        <begin position="2"/>
        <end position="107"/>
    </location>
</feature>
<evidence type="ECO:0000313" key="3">
    <source>
        <dbReference type="Proteomes" id="UP001596500"/>
    </source>
</evidence>
<sequence length="111" mass="13235">MKRELVNLFRTHQKRMTGKSAKHVRVSLHSDDLLIIELNGILTTLEQNVLQFDLKGTHVREIRRKLFEQGQERLECELEQILHTRIQLLAFDFHPFDEKIRLVYILDEATE</sequence>
<dbReference type="InterPro" id="IPR018745">
    <property type="entry name" value="MpsC"/>
</dbReference>
<reference evidence="3" key="1">
    <citation type="journal article" date="2019" name="Int. J. Syst. Evol. Microbiol.">
        <title>The Global Catalogue of Microorganisms (GCM) 10K type strain sequencing project: providing services to taxonomists for standard genome sequencing and annotation.</title>
        <authorList>
            <consortium name="The Broad Institute Genomics Platform"/>
            <consortium name="The Broad Institute Genome Sequencing Center for Infectious Disease"/>
            <person name="Wu L."/>
            <person name="Ma J."/>
        </authorList>
    </citation>
    <scope>NUCLEOTIDE SEQUENCE [LARGE SCALE GENOMIC DNA]</scope>
    <source>
        <strain evidence="3">CGMCC 1.12942</strain>
    </source>
</reference>
<protein>
    <submittedName>
        <fullName evidence="2">Na-translocating system protein MpsC family protein</fullName>
    </submittedName>
</protein>
<dbReference type="RefSeq" id="WP_379867384.1">
    <property type="nucleotide sequence ID" value="NZ_JBHTBW010000072.1"/>
</dbReference>
<accession>A0ABW2RQ13</accession>
<keyword evidence="3" id="KW-1185">Reference proteome</keyword>
<gene>
    <name evidence="2" type="ORF">ACFQNG_18490</name>
</gene>
<dbReference type="EMBL" id="JBHTBW010000072">
    <property type="protein sequence ID" value="MFC7443060.1"/>
    <property type="molecule type" value="Genomic_DNA"/>
</dbReference>
<name>A0ABW2RQ13_9BACL</name>
<evidence type="ECO:0000313" key="2">
    <source>
        <dbReference type="EMBL" id="MFC7443060.1"/>
    </source>
</evidence>
<dbReference type="Pfam" id="PF10057">
    <property type="entry name" value="MpsC"/>
    <property type="match status" value="1"/>
</dbReference>
<organism evidence="2 3">
    <name type="scientific">Laceyella putida</name>
    <dbReference type="NCBI Taxonomy" id="110101"/>
    <lineage>
        <taxon>Bacteria</taxon>
        <taxon>Bacillati</taxon>
        <taxon>Bacillota</taxon>
        <taxon>Bacilli</taxon>
        <taxon>Bacillales</taxon>
        <taxon>Thermoactinomycetaceae</taxon>
        <taxon>Laceyella</taxon>
    </lineage>
</organism>
<proteinExistence type="predicted"/>